<dbReference type="Proteomes" id="UP000216122">
    <property type="component" value="Unassembled WGS sequence"/>
</dbReference>
<organism evidence="1 2">
    <name type="scientific">Limosilactobacillus reuteri</name>
    <name type="common">Lactobacillus reuteri</name>
    <dbReference type="NCBI Taxonomy" id="1598"/>
    <lineage>
        <taxon>Bacteria</taxon>
        <taxon>Bacillati</taxon>
        <taxon>Bacillota</taxon>
        <taxon>Bacilli</taxon>
        <taxon>Lactobacillales</taxon>
        <taxon>Lactobacillaceae</taxon>
        <taxon>Limosilactobacillus</taxon>
    </lineage>
</organism>
<name>A0A256VML2_LIMRT</name>
<gene>
    <name evidence="1" type="ORF">CBG21_02660</name>
</gene>
<reference evidence="1 2" key="2">
    <citation type="submission" date="2017-09" db="EMBL/GenBank/DDBJ databases">
        <title>Tripartite evolution among Lactobacillus johnsonii, Lactobacillus taiwanensis, Lactobacillus reuteri and their rodent host.</title>
        <authorList>
            <person name="Wang T."/>
            <person name="Knowles S."/>
            <person name="Cheng C."/>
        </authorList>
    </citation>
    <scope>NUCLEOTIDE SEQUENCE [LARGE SCALE GENOMIC DNA]</scope>
    <source>
        <strain evidence="1 2">103v</strain>
    </source>
</reference>
<dbReference type="AlphaFoldDB" id="A0A256VML2"/>
<proteinExistence type="predicted"/>
<evidence type="ECO:0000313" key="2">
    <source>
        <dbReference type="Proteomes" id="UP000216122"/>
    </source>
</evidence>
<evidence type="ECO:0000313" key="1">
    <source>
        <dbReference type="EMBL" id="OYT04450.1"/>
    </source>
</evidence>
<dbReference type="RefSeq" id="WP_094503991.1">
    <property type="nucleotide sequence ID" value="NZ_NGPH01000018.1"/>
</dbReference>
<comment type="caution">
    <text evidence="1">The sequence shown here is derived from an EMBL/GenBank/DDBJ whole genome shotgun (WGS) entry which is preliminary data.</text>
</comment>
<sequence>MSNKRIEDINITQKSVNDFLNSLEGKRVLMNLKYLIKGYKPIKRTRKRQIAKAKHMMALHDHTSYEWSQWWHSKARKPKRWKK</sequence>
<dbReference type="EMBL" id="NGQC01000021">
    <property type="protein sequence ID" value="OYT04450.1"/>
    <property type="molecule type" value="Genomic_DNA"/>
</dbReference>
<protein>
    <submittedName>
        <fullName evidence="1">Uncharacterized protein</fullName>
    </submittedName>
</protein>
<accession>A0A256VML2</accession>
<reference evidence="2" key="1">
    <citation type="submission" date="2017-05" db="EMBL/GenBank/DDBJ databases">
        <authorList>
            <person name="Lin X.B."/>
            <person name="Stothard P."/>
            <person name="Tasseva G."/>
            <person name="Walter J."/>
        </authorList>
    </citation>
    <scope>NUCLEOTIDE SEQUENCE [LARGE SCALE GENOMIC DNA]</scope>
    <source>
        <strain evidence="2">103v</strain>
    </source>
</reference>